<dbReference type="InterPro" id="IPR011006">
    <property type="entry name" value="CheY-like_superfamily"/>
</dbReference>
<proteinExistence type="predicted"/>
<evidence type="ECO:0000313" key="8">
    <source>
        <dbReference type="EMBL" id="AKA86002.1"/>
    </source>
</evidence>
<evidence type="ECO:0000259" key="7">
    <source>
        <dbReference type="PROSITE" id="PS50110"/>
    </source>
</evidence>
<evidence type="ECO:0000256" key="1">
    <source>
        <dbReference type="ARBA" id="ARBA00022553"/>
    </source>
</evidence>
<evidence type="ECO:0000256" key="2">
    <source>
        <dbReference type="ARBA" id="ARBA00023015"/>
    </source>
</evidence>
<dbReference type="GO" id="GO:0006355">
    <property type="term" value="P:regulation of DNA-templated transcription"/>
    <property type="evidence" value="ECO:0007669"/>
    <property type="project" value="InterPro"/>
</dbReference>
<feature type="domain" description="HTH luxR-type" evidence="6">
    <location>
        <begin position="142"/>
        <end position="207"/>
    </location>
</feature>
<reference evidence="8 11" key="1">
    <citation type="journal article" date="2015" name="Genome Announc.">
        <title>Complete Genome Sequence of Biocontrol Strain Pseudomonas fluorescens LBUM223.</title>
        <authorList>
            <person name="Roquigny R."/>
            <person name="Arseneault T."/>
            <person name="Gadkar V.J."/>
            <person name="Novinscak A."/>
            <person name="Joly D.L."/>
            <person name="Filion M."/>
        </authorList>
    </citation>
    <scope>NUCLEOTIDE SEQUENCE [LARGE SCALE GENOMIC DNA]</scope>
    <source>
        <strain evidence="8 11">LBUM223</strain>
    </source>
</reference>
<organism evidence="8 11">
    <name type="scientific">Pseudomonas synxantha</name>
    <dbReference type="NCBI Taxonomy" id="47883"/>
    <lineage>
        <taxon>Bacteria</taxon>
        <taxon>Pseudomonadati</taxon>
        <taxon>Pseudomonadota</taxon>
        <taxon>Gammaproteobacteria</taxon>
        <taxon>Pseudomonadales</taxon>
        <taxon>Pseudomonadaceae</taxon>
        <taxon>Pseudomonas</taxon>
    </lineage>
</organism>
<feature type="modified residue" description="4-aspartylphosphate" evidence="5">
    <location>
        <position position="54"/>
    </location>
</feature>
<dbReference type="PROSITE" id="PS00622">
    <property type="entry name" value="HTH_LUXR_1"/>
    <property type="match status" value="1"/>
</dbReference>
<reference evidence="8" key="2">
    <citation type="submission" date="2018-04" db="EMBL/GenBank/DDBJ databases">
        <authorList>
            <person name="Roquigny R."/>
            <person name="Arseneault T."/>
            <person name="Joly D."/>
            <person name="Gadkar V.J."/>
            <person name="Novinscak A."/>
            <person name="Filion M."/>
        </authorList>
    </citation>
    <scope>NUCLEOTIDE SEQUENCE</scope>
    <source>
        <strain evidence="8">LBUM223</strain>
    </source>
</reference>
<keyword evidence="2" id="KW-0805">Transcription regulation</keyword>
<evidence type="ECO:0000259" key="6">
    <source>
        <dbReference type="PROSITE" id="PS50043"/>
    </source>
</evidence>
<evidence type="ECO:0000313" key="11">
    <source>
        <dbReference type="Proteomes" id="UP000033099"/>
    </source>
</evidence>
<evidence type="ECO:0000313" key="9">
    <source>
        <dbReference type="EMBL" id="MBI6568006.1"/>
    </source>
</evidence>
<dbReference type="PANTHER" id="PTHR43214:SF41">
    <property type="entry name" value="NITRATE_NITRITE RESPONSE REGULATOR PROTEIN NARP"/>
    <property type="match status" value="1"/>
</dbReference>
<dbReference type="InterPro" id="IPR039420">
    <property type="entry name" value="WalR-like"/>
</dbReference>
<dbReference type="PROSITE" id="PS50043">
    <property type="entry name" value="HTH_LUXR_2"/>
    <property type="match status" value="1"/>
</dbReference>
<keyword evidence="13" id="KW-1185">Reference proteome</keyword>
<dbReference type="SMART" id="SM00421">
    <property type="entry name" value="HTH_LUXR"/>
    <property type="match status" value="1"/>
</dbReference>
<sequence>MIRMLIADDHTIMREGLKQLFSLVADVQVVAEAESGTQLIELLRQVEIDLLLLDMNMPGISGEILIARLHAQYPSLPILVLSMHNEIHIAQRALRAGALGYVTKDRDPETLLAAMRRVVSGQRYLDPGLAEQIALQSSGLKQQTYVESLSDREFQILRLLAHGLSVNQIAEQLVISNKTVSTHKTRLMEKMGFSSTADIVRFAMTLGIS</sequence>
<dbReference type="CDD" id="cd17535">
    <property type="entry name" value="REC_NarL-like"/>
    <property type="match status" value="1"/>
</dbReference>
<dbReference type="PROSITE" id="PS50110">
    <property type="entry name" value="RESPONSE_REGULATORY"/>
    <property type="match status" value="1"/>
</dbReference>
<dbReference type="KEGG" id="pfb:VO64_5456"/>
<dbReference type="GO" id="GO:0000160">
    <property type="term" value="P:phosphorelay signal transduction system"/>
    <property type="evidence" value="ECO:0007669"/>
    <property type="project" value="InterPro"/>
</dbReference>
<dbReference type="Pfam" id="PF00196">
    <property type="entry name" value="GerE"/>
    <property type="match status" value="1"/>
</dbReference>
<evidence type="ECO:0000256" key="3">
    <source>
        <dbReference type="ARBA" id="ARBA00023125"/>
    </source>
</evidence>
<dbReference type="Gene3D" id="3.40.50.2300">
    <property type="match status" value="1"/>
</dbReference>
<reference evidence="9 13" key="4">
    <citation type="submission" date="2020-12" db="EMBL/GenBank/DDBJ databases">
        <title>Comparative genomic insights into the epidemiology and virulence of plant pathogenic Pseudomonads from Turkey.</title>
        <authorList>
            <person name="Dillon M."/>
            <person name="Ruiz-Bedoya T."/>
            <person name="Bendalovic-Torma C."/>
            <person name="Guttman K.M."/>
            <person name="Kwak H."/>
            <person name="Middleton M.A."/>
            <person name="Wang P.W."/>
            <person name="Horuz S."/>
            <person name="Aysan Y."/>
            <person name="Guttman D.S."/>
        </authorList>
    </citation>
    <scope>NUCLEOTIDE SEQUENCE [LARGE SCALE GENOMIC DNA]</scope>
    <source>
        <strain evidence="9 13">S5_IA_2b</strain>
    </source>
</reference>
<dbReference type="Pfam" id="PF00072">
    <property type="entry name" value="Response_reg"/>
    <property type="match status" value="1"/>
</dbReference>
<accession>A0A0R2YAM9</accession>
<evidence type="ECO:0000313" key="12">
    <source>
        <dbReference type="Proteomes" id="UP000306562"/>
    </source>
</evidence>
<evidence type="ECO:0000256" key="5">
    <source>
        <dbReference type="PROSITE-ProRule" id="PRU00169"/>
    </source>
</evidence>
<name>A0A0E3KHT2_9PSED</name>
<dbReference type="InterPro" id="IPR000792">
    <property type="entry name" value="Tscrpt_reg_LuxR_C"/>
</dbReference>
<dbReference type="Proteomes" id="UP000306562">
    <property type="component" value="Chromosome"/>
</dbReference>
<dbReference type="CDD" id="cd06170">
    <property type="entry name" value="LuxR_C_like"/>
    <property type="match status" value="1"/>
</dbReference>
<dbReference type="PRINTS" id="PR00038">
    <property type="entry name" value="HTHLUXR"/>
</dbReference>
<dbReference type="AlphaFoldDB" id="A0A0E3KHT2"/>
<dbReference type="SUPFAM" id="SSF52172">
    <property type="entry name" value="CheY-like"/>
    <property type="match status" value="1"/>
</dbReference>
<dbReference type="EMBL" id="CP011117">
    <property type="protein sequence ID" value="AKA86002.1"/>
    <property type="molecule type" value="Genomic_DNA"/>
</dbReference>
<dbReference type="SMART" id="SM00448">
    <property type="entry name" value="REC"/>
    <property type="match status" value="1"/>
</dbReference>
<dbReference type="EMBL" id="LR590482">
    <property type="protein sequence ID" value="VTR00963.1"/>
    <property type="molecule type" value="Genomic_DNA"/>
</dbReference>
<protein>
    <submittedName>
        <fullName evidence="8">DNA-binding response regulator, LuxR family, near polyamine transporter</fullName>
    </submittedName>
    <submittedName>
        <fullName evidence="9">Response regulator transcription factor</fullName>
    </submittedName>
    <submittedName>
        <fullName evidence="10">Two-component system, response regulator</fullName>
    </submittedName>
</protein>
<dbReference type="Proteomes" id="UP000648914">
    <property type="component" value="Unassembled WGS sequence"/>
</dbReference>
<feature type="domain" description="Response regulatory" evidence="7">
    <location>
        <begin position="3"/>
        <end position="119"/>
    </location>
</feature>
<keyword evidence="4" id="KW-0804">Transcription</keyword>
<dbReference type="RefSeq" id="WP_046072083.1">
    <property type="nucleotide sequence ID" value="NZ_CBCSGQ010000081.1"/>
</dbReference>
<evidence type="ECO:0000313" key="10">
    <source>
        <dbReference type="EMBL" id="VTR00963.1"/>
    </source>
</evidence>
<dbReference type="GeneID" id="61830152"/>
<dbReference type="Proteomes" id="UP000033099">
    <property type="component" value="Chromosome"/>
</dbReference>
<reference evidence="10 12" key="3">
    <citation type="submission" date="2019-05" db="EMBL/GenBank/DDBJ databases">
        <authorList>
            <consortium name="Pathogen Informatics"/>
        </authorList>
    </citation>
    <scope>NUCLEOTIDE SEQUENCE [LARGE SCALE GENOMIC DNA]</scope>
    <source>
        <strain evidence="10 12">NCTC10696</strain>
    </source>
</reference>
<dbReference type="GO" id="GO:0003677">
    <property type="term" value="F:DNA binding"/>
    <property type="evidence" value="ECO:0007669"/>
    <property type="project" value="UniProtKB-KW"/>
</dbReference>
<evidence type="ECO:0000256" key="4">
    <source>
        <dbReference type="ARBA" id="ARBA00023163"/>
    </source>
</evidence>
<keyword evidence="3 8" id="KW-0238">DNA-binding</keyword>
<dbReference type="SUPFAM" id="SSF46894">
    <property type="entry name" value="C-terminal effector domain of the bipartite response regulators"/>
    <property type="match status" value="1"/>
</dbReference>
<accession>A0A0E3KHT2</accession>
<dbReference type="PANTHER" id="PTHR43214">
    <property type="entry name" value="TWO-COMPONENT RESPONSE REGULATOR"/>
    <property type="match status" value="1"/>
</dbReference>
<dbReference type="InterPro" id="IPR016032">
    <property type="entry name" value="Sig_transdc_resp-reg_C-effctor"/>
</dbReference>
<evidence type="ECO:0000313" key="13">
    <source>
        <dbReference type="Proteomes" id="UP000648914"/>
    </source>
</evidence>
<dbReference type="InterPro" id="IPR058245">
    <property type="entry name" value="NreC/VraR/RcsB-like_REC"/>
</dbReference>
<keyword evidence="1 5" id="KW-0597">Phosphoprotein</keyword>
<gene>
    <name evidence="10" type="primary">uvrY_1</name>
    <name evidence="10" type="ORF">NCTC10696_03344</name>
    <name evidence="8" type="ORF">VO64_5456</name>
    <name evidence="9" type="ORF">YA0852_28455</name>
</gene>
<dbReference type="InterPro" id="IPR001789">
    <property type="entry name" value="Sig_transdc_resp-reg_receiver"/>
</dbReference>
<dbReference type="EMBL" id="JAEILG010000104">
    <property type="protein sequence ID" value="MBI6568006.1"/>
    <property type="molecule type" value="Genomic_DNA"/>
</dbReference>